<organism evidence="6 7">
    <name type="scientific">Streptomyces nojiriensis</name>
    <dbReference type="NCBI Taxonomy" id="66374"/>
    <lineage>
        <taxon>Bacteria</taxon>
        <taxon>Bacillati</taxon>
        <taxon>Actinomycetota</taxon>
        <taxon>Actinomycetes</taxon>
        <taxon>Kitasatosporales</taxon>
        <taxon>Streptomycetaceae</taxon>
        <taxon>Streptomyces</taxon>
    </lineage>
</organism>
<dbReference type="SUPFAM" id="SSF53901">
    <property type="entry name" value="Thiolase-like"/>
    <property type="match status" value="1"/>
</dbReference>
<dbReference type="InterPro" id="IPR013747">
    <property type="entry name" value="ACP_syn_III_C"/>
</dbReference>
<dbReference type="RefSeq" id="WP_189746999.1">
    <property type="nucleotide sequence ID" value="NZ_BMRL01000024.1"/>
</dbReference>
<accession>A0ABQ3SKY5</accession>
<dbReference type="PANTHER" id="PTHR34069:SF2">
    <property type="entry name" value="BETA-KETOACYL-[ACYL-CARRIER-PROTEIN] SYNTHASE III"/>
    <property type="match status" value="1"/>
</dbReference>
<dbReference type="Proteomes" id="UP000613974">
    <property type="component" value="Unassembled WGS sequence"/>
</dbReference>
<keyword evidence="1" id="KW-0963">Cytoplasm</keyword>
<evidence type="ECO:0000259" key="5">
    <source>
        <dbReference type="Pfam" id="PF08545"/>
    </source>
</evidence>
<dbReference type="InterPro" id="IPR016039">
    <property type="entry name" value="Thiolase-like"/>
</dbReference>
<dbReference type="Pfam" id="PF08545">
    <property type="entry name" value="ACP_syn_III"/>
    <property type="match status" value="1"/>
</dbReference>
<evidence type="ECO:0000256" key="3">
    <source>
        <dbReference type="ARBA" id="ARBA00023315"/>
    </source>
</evidence>
<name>A0ABQ3SKY5_9ACTN</name>
<evidence type="ECO:0000313" key="6">
    <source>
        <dbReference type="EMBL" id="GHI68799.1"/>
    </source>
</evidence>
<evidence type="ECO:0000313" key="7">
    <source>
        <dbReference type="Proteomes" id="UP000613974"/>
    </source>
</evidence>
<sequence>MTTAPPRPSPGLSIAGTGSYLPEQRLDLAAEAARHPDADAERIRATGYRTIAAENTLYPGDMALVAAERALAAAGTKPQDIDLIAVTAIHRHGHQRLWSPASWLQSRLGATRALPFTVSQGCNAQLLVLDLAAGLLSGSSRRNALIVATDRFAASGFDRFTADYGIVYGDGAAAAVLTADTPAPRAPGWRVLTIHSVSDPELEGLHRLDEPAPETRALFGAEHDVRAAKKRYLAAHGTDSLREATRRAVREIRRALLPTGTDPALRHVVYPNLGLPLLQENYFPEFPGGADTSLWDFGATVGHLGSGDQIAGLDHLERHHTFAAGDRIVLLGAGAGFTWTGVLLERR</sequence>
<keyword evidence="2" id="KW-0808">Transferase</keyword>
<dbReference type="InterPro" id="IPR013751">
    <property type="entry name" value="ACP_syn_III_N"/>
</dbReference>
<comment type="caution">
    <text evidence="6">The sequence shown here is derived from an EMBL/GenBank/DDBJ whole genome shotgun (WGS) entry which is preliminary data.</text>
</comment>
<evidence type="ECO:0000256" key="2">
    <source>
        <dbReference type="ARBA" id="ARBA00022679"/>
    </source>
</evidence>
<reference evidence="7" key="1">
    <citation type="submission" date="2023-07" db="EMBL/GenBank/DDBJ databases">
        <title>Whole genome shotgun sequence of Streptomyces nojiriensis NBRC 13794.</title>
        <authorList>
            <person name="Komaki H."/>
            <person name="Tamura T."/>
        </authorList>
    </citation>
    <scope>NUCLEOTIDE SEQUENCE [LARGE SCALE GENOMIC DNA]</scope>
    <source>
        <strain evidence="7">NBRC 13794</strain>
    </source>
</reference>
<feature type="domain" description="Beta-ketoacyl-[acyl-carrier-protein] synthase III N-terminal" evidence="5">
    <location>
        <begin position="117"/>
        <end position="199"/>
    </location>
</feature>
<protein>
    <submittedName>
        <fullName evidence="6">3-oxoacyl-[acyl-carrier-protein] synthase 3</fullName>
    </submittedName>
</protein>
<evidence type="ECO:0000259" key="4">
    <source>
        <dbReference type="Pfam" id="PF08541"/>
    </source>
</evidence>
<dbReference type="EMBL" id="BNEC01000003">
    <property type="protein sequence ID" value="GHI68799.1"/>
    <property type="molecule type" value="Genomic_DNA"/>
</dbReference>
<gene>
    <name evidence="6" type="primary">fabH_3</name>
    <name evidence="6" type="ORF">Snoj_27170</name>
</gene>
<proteinExistence type="predicted"/>
<dbReference type="Gene3D" id="3.40.47.10">
    <property type="match status" value="2"/>
</dbReference>
<keyword evidence="3" id="KW-0012">Acyltransferase</keyword>
<feature type="domain" description="Beta-ketoacyl-[acyl-carrier-protein] synthase III C-terminal" evidence="4">
    <location>
        <begin position="293"/>
        <end position="345"/>
    </location>
</feature>
<dbReference type="PANTHER" id="PTHR34069">
    <property type="entry name" value="3-OXOACYL-[ACYL-CARRIER-PROTEIN] SYNTHASE 3"/>
    <property type="match status" value="1"/>
</dbReference>
<dbReference type="GeneID" id="95587131"/>
<keyword evidence="7" id="KW-1185">Reference proteome</keyword>
<dbReference type="Pfam" id="PF08541">
    <property type="entry name" value="ACP_syn_III_C"/>
    <property type="match status" value="1"/>
</dbReference>
<dbReference type="CDD" id="cd00827">
    <property type="entry name" value="init_cond_enzymes"/>
    <property type="match status" value="1"/>
</dbReference>
<evidence type="ECO:0000256" key="1">
    <source>
        <dbReference type="ARBA" id="ARBA00022490"/>
    </source>
</evidence>